<evidence type="ECO:0000313" key="3">
    <source>
        <dbReference type="EMBL" id="VDG75831.1"/>
    </source>
</evidence>
<gene>
    <name evidence="3" type="ORF">NCTC10327_00516</name>
</gene>
<feature type="region of interest" description="Disordered" evidence="1">
    <location>
        <begin position="24"/>
        <end position="58"/>
    </location>
</feature>
<accession>A0A7Z9C921</accession>
<dbReference type="Proteomes" id="UP000269974">
    <property type="component" value="Unassembled WGS sequence"/>
</dbReference>
<proteinExistence type="predicted"/>
<evidence type="ECO:0000256" key="2">
    <source>
        <dbReference type="SAM" id="SignalP"/>
    </source>
</evidence>
<sequence>MTQQRVLRAAILAMVGCTLALSACDTQSSPPDSSPSTTSSFSPRDINTWKPSFTPAPRPVSAEFAKQSRLDQVNQALSTANPPLPAMTETELPPVIREISTDEWPDIMTQCLTDAGFPSMAVGGSITNEIPDDQLAAATKAEAKCIAQYPIAAKYRQKWGEEQWRIQYEYLTGFYIPCAESFGVVVDHSVIPSEKSYVESALSDGELWHPIFEWTENQKNQNLVSTETEEGESLSRTCRQFAPDRYLFN</sequence>
<feature type="chain" id="PRO_5030738655" description="Lipoprotein" evidence="2">
    <location>
        <begin position="23"/>
        <end position="249"/>
    </location>
</feature>
<feature type="signal peptide" evidence="2">
    <location>
        <begin position="1"/>
        <end position="22"/>
    </location>
</feature>
<name>A0A7Z9C921_9ACTO</name>
<dbReference type="AlphaFoldDB" id="A0A7Z9C921"/>
<dbReference type="PROSITE" id="PS51257">
    <property type="entry name" value="PROKAR_LIPOPROTEIN"/>
    <property type="match status" value="1"/>
</dbReference>
<comment type="caution">
    <text evidence="3">The sequence shown here is derived from an EMBL/GenBank/DDBJ whole genome shotgun (WGS) entry which is preliminary data.</text>
</comment>
<evidence type="ECO:0008006" key="5">
    <source>
        <dbReference type="Google" id="ProtNLM"/>
    </source>
</evidence>
<keyword evidence="2" id="KW-0732">Signal</keyword>
<dbReference type="EMBL" id="UYIO01000001">
    <property type="protein sequence ID" value="VDG75831.1"/>
    <property type="molecule type" value="Genomic_DNA"/>
</dbReference>
<evidence type="ECO:0000256" key="1">
    <source>
        <dbReference type="SAM" id="MobiDB-lite"/>
    </source>
</evidence>
<protein>
    <recommendedName>
        <fullName evidence="5">Lipoprotein</fullName>
    </recommendedName>
</protein>
<reference evidence="3 4" key="1">
    <citation type="submission" date="2018-11" db="EMBL/GenBank/DDBJ databases">
        <authorList>
            <consortium name="Pathogen Informatics"/>
        </authorList>
    </citation>
    <scope>NUCLEOTIDE SEQUENCE [LARGE SCALE GENOMIC DNA]</scope>
    <source>
        <strain evidence="3 4">NCTC10327</strain>
    </source>
</reference>
<evidence type="ECO:0000313" key="4">
    <source>
        <dbReference type="Proteomes" id="UP000269974"/>
    </source>
</evidence>
<organism evidence="3 4">
    <name type="scientific">Actinobaculum suis</name>
    <dbReference type="NCBI Taxonomy" id="1657"/>
    <lineage>
        <taxon>Bacteria</taxon>
        <taxon>Bacillati</taxon>
        <taxon>Actinomycetota</taxon>
        <taxon>Actinomycetes</taxon>
        <taxon>Actinomycetales</taxon>
        <taxon>Actinomycetaceae</taxon>
        <taxon>Actinobaculum</taxon>
    </lineage>
</organism>
<feature type="compositionally biased region" description="Low complexity" evidence="1">
    <location>
        <begin position="28"/>
        <end position="43"/>
    </location>
</feature>